<dbReference type="PANTHER" id="PTHR34606:SF4">
    <property type="entry name" value="OUTER MEMBRANE LIPOPROTEIN DOLP"/>
    <property type="match status" value="1"/>
</dbReference>
<feature type="domain" description="BON" evidence="1">
    <location>
        <begin position="120"/>
        <end position="190"/>
    </location>
</feature>
<dbReference type="PANTHER" id="PTHR34606">
    <property type="entry name" value="BON DOMAIN-CONTAINING PROTEIN"/>
    <property type="match status" value="1"/>
</dbReference>
<dbReference type="OrthoDB" id="9783990at2"/>
<comment type="caution">
    <text evidence="2">The sequence shown here is derived from an EMBL/GenBank/DDBJ whole genome shotgun (WGS) entry which is preliminary data.</text>
</comment>
<dbReference type="InterPro" id="IPR007055">
    <property type="entry name" value="BON_dom"/>
</dbReference>
<organism evidence="2 3">
    <name type="scientific">Legionella impletisoli</name>
    <dbReference type="NCBI Taxonomy" id="343510"/>
    <lineage>
        <taxon>Bacteria</taxon>
        <taxon>Pseudomonadati</taxon>
        <taxon>Pseudomonadota</taxon>
        <taxon>Gammaproteobacteria</taxon>
        <taxon>Legionellales</taxon>
        <taxon>Legionellaceae</taxon>
        <taxon>Legionella</taxon>
    </lineage>
</organism>
<protein>
    <submittedName>
        <fullName evidence="2">Hemolysin</fullName>
    </submittedName>
</protein>
<dbReference type="PROSITE" id="PS51257">
    <property type="entry name" value="PROKAR_LIPOPROTEIN"/>
    <property type="match status" value="1"/>
</dbReference>
<reference evidence="2" key="1">
    <citation type="journal article" date="2014" name="Int. J. Syst. Evol. Microbiol.">
        <title>Complete genome sequence of Corynebacterium casei LMG S-19264T (=DSM 44701T), isolated from a smear-ripened cheese.</title>
        <authorList>
            <consortium name="US DOE Joint Genome Institute (JGI-PGF)"/>
            <person name="Walter F."/>
            <person name="Albersmeier A."/>
            <person name="Kalinowski J."/>
            <person name="Ruckert C."/>
        </authorList>
    </citation>
    <scope>NUCLEOTIDE SEQUENCE</scope>
    <source>
        <strain evidence="2">JCM 13919</strain>
    </source>
</reference>
<dbReference type="RefSeq" id="WP_131776998.1">
    <property type="nucleotide sequence ID" value="NZ_BMOB01000006.1"/>
</dbReference>
<dbReference type="AlphaFoldDB" id="A0A917JUI5"/>
<evidence type="ECO:0000313" key="2">
    <source>
        <dbReference type="EMBL" id="GGI86678.1"/>
    </source>
</evidence>
<gene>
    <name evidence="2" type="ORF">GCM10007966_14180</name>
</gene>
<accession>A0A917JUI5</accession>
<evidence type="ECO:0000259" key="1">
    <source>
        <dbReference type="PROSITE" id="PS50914"/>
    </source>
</evidence>
<dbReference type="Proteomes" id="UP000630149">
    <property type="component" value="Unassembled WGS sequence"/>
</dbReference>
<sequence>MKRKTAVIIGVLLFSSALTGCVGNILTGATLFYDRHTLYKQAGDFQLGANVGRTLYKDTTFKCDHCAIDYAVFNGDILLAGHVPNRALKQEAERRVKQLSGYRRLFVQISLEQAPRDTLEDSWITAKIRSGILADSDINPKKFKVITSDQIVYLMGDVLPEQARKVILIARETSGVRRVVKLFKYFHLSDQPDQN</sequence>
<evidence type="ECO:0000313" key="3">
    <source>
        <dbReference type="Proteomes" id="UP000630149"/>
    </source>
</evidence>
<dbReference type="EMBL" id="BMOB01000006">
    <property type="protein sequence ID" value="GGI86678.1"/>
    <property type="molecule type" value="Genomic_DNA"/>
</dbReference>
<reference evidence="2" key="2">
    <citation type="submission" date="2020-09" db="EMBL/GenBank/DDBJ databases">
        <authorList>
            <person name="Sun Q."/>
            <person name="Ohkuma M."/>
        </authorList>
    </citation>
    <scope>NUCLEOTIDE SEQUENCE</scope>
    <source>
        <strain evidence="2">JCM 13919</strain>
    </source>
</reference>
<keyword evidence="3" id="KW-1185">Reference proteome</keyword>
<dbReference type="PROSITE" id="PS50914">
    <property type="entry name" value="BON"/>
    <property type="match status" value="1"/>
</dbReference>
<dbReference type="InterPro" id="IPR051686">
    <property type="entry name" value="Lipoprotein_DolP"/>
</dbReference>
<name>A0A917JUI5_9GAMM</name>
<dbReference type="Pfam" id="PF04972">
    <property type="entry name" value="BON"/>
    <property type="match status" value="2"/>
</dbReference>
<proteinExistence type="predicted"/>